<dbReference type="InterPro" id="IPR012349">
    <property type="entry name" value="Split_barrel_FMN-bd"/>
</dbReference>
<keyword evidence="4" id="KW-1185">Reference proteome</keyword>
<dbReference type="Proteomes" id="UP000602198">
    <property type="component" value="Unassembled WGS sequence"/>
</dbReference>
<dbReference type="PANTHER" id="PTHR39428:SF1">
    <property type="entry name" value="F420H(2)-DEPENDENT QUINONE REDUCTASE RV1261C"/>
    <property type="match status" value="1"/>
</dbReference>
<evidence type="ECO:0000313" key="3">
    <source>
        <dbReference type="EMBL" id="MBL1074815.1"/>
    </source>
</evidence>
<dbReference type="EMBL" id="JAERRJ010000003">
    <property type="protein sequence ID" value="MBL1074815.1"/>
    <property type="molecule type" value="Genomic_DNA"/>
</dbReference>
<evidence type="ECO:0000256" key="2">
    <source>
        <dbReference type="ARBA" id="ARBA00049106"/>
    </source>
</evidence>
<comment type="catalytic activity">
    <reaction evidence="2">
        <text>oxidized coenzyme F420-(gamma-L-Glu)(n) + a quinol + H(+) = reduced coenzyme F420-(gamma-L-Glu)(n) + a quinone</text>
        <dbReference type="Rhea" id="RHEA:39663"/>
        <dbReference type="Rhea" id="RHEA-COMP:12939"/>
        <dbReference type="Rhea" id="RHEA-COMP:14378"/>
        <dbReference type="ChEBI" id="CHEBI:15378"/>
        <dbReference type="ChEBI" id="CHEBI:24646"/>
        <dbReference type="ChEBI" id="CHEBI:132124"/>
        <dbReference type="ChEBI" id="CHEBI:133980"/>
        <dbReference type="ChEBI" id="CHEBI:139511"/>
    </reaction>
</comment>
<protein>
    <submittedName>
        <fullName evidence="3">Nitroreductase family deazaflavin-dependent oxidoreductase</fullName>
    </submittedName>
</protein>
<accession>A0ABS1M3Q6</accession>
<dbReference type="NCBIfam" id="TIGR00026">
    <property type="entry name" value="hi_GC_TIGR00026"/>
    <property type="match status" value="1"/>
</dbReference>
<dbReference type="InterPro" id="IPR004378">
    <property type="entry name" value="F420H2_quin_Rdtase"/>
</dbReference>
<reference evidence="3 4" key="1">
    <citation type="submission" date="2021-01" db="EMBL/GenBank/DDBJ databases">
        <title>WGS of actinomycetes isolated from Thailand.</title>
        <authorList>
            <person name="Thawai C."/>
        </authorList>
    </citation>
    <scope>NUCLEOTIDE SEQUENCE [LARGE SCALE GENOMIC DNA]</scope>
    <source>
        <strain evidence="3 4">LPG 2</strain>
    </source>
</reference>
<gene>
    <name evidence="3" type="ORF">JK358_10455</name>
</gene>
<dbReference type="Gene3D" id="2.30.110.10">
    <property type="entry name" value="Electron Transport, Fmn-binding Protein, Chain A"/>
    <property type="match status" value="1"/>
</dbReference>
<dbReference type="PANTHER" id="PTHR39428">
    <property type="entry name" value="F420H(2)-DEPENDENT QUINONE REDUCTASE RV1261C"/>
    <property type="match status" value="1"/>
</dbReference>
<proteinExistence type="inferred from homology"/>
<organism evidence="3 4">
    <name type="scientific">Nocardia acididurans</name>
    <dbReference type="NCBI Taxonomy" id="2802282"/>
    <lineage>
        <taxon>Bacteria</taxon>
        <taxon>Bacillati</taxon>
        <taxon>Actinomycetota</taxon>
        <taxon>Actinomycetes</taxon>
        <taxon>Mycobacteriales</taxon>
        <taxon>Nocardiaceae</taxon>
        <taxon>Nocardia</taxon>
    </lineage>
</organism>
<evidence type="ECO:0000256" key="1">
    <source>
        <dbReference type="ARBA" id="ARBA00008710"/>
    </source>
</evidence>
<dbReference type="Pfam" id="PF04075">
    <property type="entry name" value="F420H2_quin_red"/>
    <property type="match status" value="1"/>
</dbReference>
<sequence length="139" mass="15906">MSYEESQRVYREVIAEFRANAGKLSGPYAQFDVLLLTTGAEHRTVPIGYARDGDRLFVFAADNGRENGPNWYHELLAEPRAEVEVGTDRWPVIASVAQGAERKRLWDSRIGEWEFLNEMQNAVAWEIPVVILTPVRRED</sequence>
<comment type="caution">
    <text evidence="3">The sequence shown here is derived from an EMBL/GenBank/DDBJ whole genome shotgun (WGS) entry which is preliminary data.</text>
</comment>
<comment type="similarity">
    <text evidence="1">Belongs to the F420H(2)-dependent quinone reductase family.</text>
</comment>
<evidence type="ECO:0000313" key="4">
    <source>
        <dbReference type="Proteomes" id="UP000602198"/>
    </source>
</evidence>
<dbReference type="RefSeq" id="WP_201946067.1">
    <property type="nucleotide sequence ID" value="NZ_JAERRJ010000003.1"/>
</dbReference>
<name>A0ABS1M3Q6_9NOCA</name>